<dbReference type="Pfam" id="PF07659">
    <property type="entry name" value="DUF1599"/>
    <property type="match status" value="2"/>
</dbReference>
<dbReference type="InterPro" id="IPR011630">
    <property type="entry name" value="DUF1599"/>
</dbReference>
<protein>
    <recommendedName>
        <fullName evidence="1">Nucleotide modification associated domain-containing protein</fullName>
    </recommendedName>
</protein>
<keyword evidence="3" id="KW-1185">Reference proteome</keyword>
<organism evidence="2 3">
    <name type="scientific">Mucilaginibacter galii</name>
    <dbReference type="NCBI Taxonomy" id="2005073"/>
    <lineage>
        <taxon>Bacteria</taxon>
        <taxon>Pseudomonadati</taxon>
        <taxon>Bacteroidota</taxon>
        <taxon>Sphingobacteriia</taxon>
        <taxon>Sphingobacteriales</taxon>
        <taxon>Sphingobacteriaceae</taxon>
        <taxon>Mucilaginibacter</taxon>
    </lineage>
</organism>
<evidence type="ECO:0000313" key="2">
    <source>
        <dbReference type="EMBL" id="GGI49971.1"/>
    </source>
</evidence>
<name>A0A917N0M9_9SPHI</name>
<comment type="caution">
    <text evidence="2">The sequence shown here is derived from an EMBL/GenBank/DDBJ whole genome shotgun (WGS) entry which is preliminary data.</text>
</comment>
<dbReference type="Proteomes" id="UP000662074">
    <property type="component" value="Unassembled WGS sequence"/>
</dbReference>
<dbReference type="EMBL" id="BMDO01000002">
    <property type="protein sequence ID" value="GGI49971.1"/>
    <property type="molecule type" value="Genomic_DNA"/>
</dbReference>
<evidence type="ECO:0000259" key="1">
    <source>
        <dbReference type="Pfam" id="PF07659"/>
    </source>
</evidence>
<reference evidence="2" key="1">
    <citation type="journal article" date="2014" name="Int. J. Syst. Evol. Microbiol.">
        <title>Complete genome sequence of Corynebacterium casei LMG S-19264T (=DSM 44701T), isolated from a smear-ripened cheese.</title>
        <authorList>
            <consortium name="US DOE Joint Genome Institute (JGI-PGF)"/>
            <person name="Walter F."/>
            <person name="Albersmeier A."/>
            <person name="Kalinowski J."/>
            <person name="Ruckert C."/>
        </authorList>
    </citation>
    <scope>NUCLEOTIDE SEQUENCE</scope>
    <source>
        <strain evidence="2">CCM 8711</strain>
    </source>
</reference>
<gene>
    <name evidence="2" type="ORF">GCM10011425_11830</name>
</gene>
<feature type="domain" description="Nucleotide modification associated" evidence="1">
    <location>
        <begin position="22"/>
        <end position="82"/>
    </location>
</feature>
<sequence length="185" mass="21200">MTNTTLEYESVINTCKSLFIKKTRDYGTAWRILRPSSITDQIFIKAQRIRTLEEKKVSKVGDDITGEYIGIVNYCLIAMMQLDCGPETPLELPVEQVAELFDKYAKETYNLMMDKNHDYGEAWRDMRISSLTDLILMKLLRVKQIEDNEGETLASEGVKANYQDMLNYAVFALIKLSAQPSTPTH</sequence>
<proteinExistence type="predicted"/>
<dbReference type="AlphaFoldDB" id="A0A917N0M9"/>
<evidence type="ECO:0000313" key="3">
    <source>
        <dbReference type="Proteomes" id="UP000662074"/>
    </source>
</evidence>
<feature type="domain" description="Nucleotide modification associated" evidence="1">
    <location>
        <begin position="115"/>
        <end position="176"/>
    </location>
</feature>
<accession>A0A917N0M9</accession>
<dbReference type="RefSeq" id="WP_188414725.1">
    <property type="nucleotide sequence ID" value="NZ_BMDO01000002.1"/>
</dbReference>
<reference evidence="2" key="2">
    <citation type="submission" date="2020-09" db="EMBL/GenBank/DDBJ databases">
        <authorList>
            <person name="Sun Q."/>
            <person name="Sedlacek I."/>
        </authorList>
    </citation>
    <scope>NUCLEOTIDE SEQUENCE</scope>
    <source>
        <strain evidence="2">CCM 8711</strain>
    </source>
</reference>